<dbReference type="PANTHER" id="PTHR45646:SF11">
    <property type="entry name" value="SERINE_THREONINE-PROTEIN KINASE DOA"/>
    <property type="match status" value="1"/>
</dbReference>
<reference evidence="7" key="1">
    <citation type="submission" date="2021-01" db="EMBL/GenBank/DDBJ databases">
        <title>Chromosome-level genome assembly of a human fungal pathogen reveals clustering of transcriptionally co-regulated genes.</title>
        <authorList>
            <person name="Voorhies M."/>
            <person name="Cohen S."/>
            <person name="Shea T.P."/>
            <person name="Petrus S."/>
            <person name="Munoz J.F."/>
            <person name="Poplawski S."/>
            <person name="Goldman W.E."/>
            <person name="Michael T."/>
            <person name="Cuomo C.A."/>
            <person name="Sil A."/>
            <person name="Beyhan S."/>
        </authorList>
    </citation>
    <scope>NUCLEOTIDE SEQUENCE</scope>
    <source>
        <strain evidence="7">WU24</strain>
    </source>
</reference>
<protein>
    <submittedName>
        <fullName evidence="7">Protein kinase</fullName>
    </submittedName>
</protein>
<dbReference type="InterPro" id="IPR011009">
    <property type="entry name" value="Kinase-like_dom_sf"/>
</dbReference>
<dbReference type="PANTHER" id="PTHR45646">
    <property type="entry name" value="SERINE/THREONINE-PROTEIN KINASE DOA-RELATED"/>
    <property type="match status" value="1"/>
</dbReference>
<dbReference type="AlphaFoldDB" id="A0A8A1M4Z4"/>
<dbReference type="PROSITE" id="PS50011">
    <property type="entry name" value="PROTEIN_KINASE_DOM"/>
    <property type="match status" value="1"/>
</dbReference>
<dbReference type="GO" id="GO:0043484">
    <property type="term" value="P:regulation of RNA splicing"/>
    <property type="evidence" value="ECO:0007669"/>
    <property type="project" value="TreeGrafter"/>
</dbReference>
<dbReference type="GO" id="GO:0005634">
    <property type="term" value="C:nucleus"/>
    <property type="evidence" value="ECO:0007669"/>
    <property type="project" value="TreeGrafter"/>
</dbReference>
<dbReference type="Gene3D" id="1.10.510.10">
    <property type="entry name" value="Transferase(Phosphotransferase) domain 1"/>
    <property type="match status" value="1"/>
</dbReference>
<keyword evidence="4 7" id="KW-0418">Kinase</keyword>
<sequence>MAIAWILSRRTVPLRSISRLWSTHPDKSQMDQPLYISPVDAEPLHRYRKGGYHPVALGEYLKAGREEVYVAVKISVAERDHGGETRELQTMKELASHHFCLKHTVHMLDDFDLEGPNGSHKCLVYELLGPNIPDTIDAHFPDGRLPGKLAKVIAKQSLIGLDSLHRQNIGHGDLHTRNLAFTMPYMDNVTEEGFTEMLGKPEIGYVRRSDGKDLAPGIPEYIVKPTSYRTHSWNSAQSIKIIDFGESFLPTAIPQTLHTPLALRAPEVIFQDRIDYRVDLWSMGCMLFELFTGQPPFDTFLITPTILVGQMREMASDDLPERWQGIWDTMNAGDGRATENTGPSLQKWLEEVYFEGLESPDLTREDIVRLGQIIGNLLQFEPSARASARQVLDDPWFNE</sequence>
<evidence type="ECO:0000313" key="7">
    <source>
        <dbReference type="EMBL" id="QSS61109.1"/>
    </source>
</evidence>
<evidence type="ECO:0000256" key="4">
    <source>
        <dbReference type="ARBA" id="ARBA00022777"/>
    </source>
</evidence>
<gene>
    <name evidence="7" type="ORF">I7I51_03281</name>
</gene>
<evidence type="ECO:0000256" key="5">
    <source>
        <dbReference type="ARBA" id="ARBA00022840"/>
    </source>
</evidence>
<dbReference type="GO" id="GO:0005524">
    <property type="term" value="F:ATP binding"/>
    <property type="evidence" value="ECO:0007669"/>
    <property type="project" value="UniProtKB-KW"/>
</dbReference>
<organism evidence="7 8">
    <name type="scientific">Ajellomyces capsulatus</name>
    <name type="common">Darling's disease fungus</name>
    <name type="synonym">Histoplasma capsulatum</name>
    <dbReference type="NCBI Taxonomy" id="5037"/>
    <lineage>
        <taxon>Eukaryota</taxon>
        <taxon>Fungi</taxon>
        <taxon>Dikarya</taxon>
        <taxon>Ascomycota</taxon>
        <taxon>Pezizomycotina</taxon>
        <taxon>Eurotiomycetes</taxon>
        <taxon>Eurotiomycetidae</taxon>
        <taxon>Onygenales</taxon>
        <taxon>Ajellomycetaceae</taxon>
        <taxon>Histoplasma</taxon>
    </lineage>
</organism>
<dbReference type="InterPro" id="IPR000719">
    <property type="entry name" value="Prot_kinase_dom"/>
</dbReference>
<evidence type="ECO:0000259" key="6">
    <source>
        <dbReference type="PROSITE" id="PS50011"/>
    </source>
</evidence>
<feature type="domain" description="Protein kinase" evidence="6">
    <location>
        <begin position="41"/>
        <end position="397"/>
    </location>
</feature>
<dbReference type="Pfam" id="PF00069">
    <property type="entry name" value="Pkinase"/>
    <property type="match status" value="1"/>
</dbReference>
<evidence type="ECO:0000256" key="2">
    <source>
        <dbReference type="ARBA" id="ARBA00022679"/>
    </source>
</evidence>
<evidence type="ECO:0000313" key="8">
    <source>
        <dbReference type="Proteomes" id="UP000663671"/>
    </source>
</evidence>
<dbReference type="SUPFAM" id="SSF56112">
    <property type="entry name" value="Protein kinase-like (PK-like)"/>
    <property type="match status" value="1"/>
</dbReference>
<dbReference type="Proteomes" id="UP000663671">
    <property type="component" value="Chromosome 5"/>
</dbReference>
<keyword evidence="5" id="KW-0067">ATP-binding</keyword>
<name>A0A8A1M4Z4_AJECA</name>
<keyword evidence="1" id="KW-0723">Serine/threonine-protein kinase</keyword>
<accession>A0A8A1M4Z4</accession>
<proteinExistence type="predicted"/>
<evidence type="ECO:0000256" key="1">
    <source>
        <dbReference type="ARBA" id="ARBA00022527"/>
    </source>
</evidence>
<dbReference type="VEuPathDB" id="FungiDB:I7I51_03281"/>
<keyword evidence="2" id="KW-0808">Transferase</keyword>
<dbReference type="InterPro" id="IPR051175">
    <property type="entry name" value="CLK_kinases"/>
</dbReference>
<keyword evidence="3" id="KW-0547">Nucleotide-binding</keyword>
<dbReference type="Gene3D" id="3.30.200.20">
    <property type="entry name" value="Phosphorylase Kinase, domain 1"/>
    <property type="match status" value="1"/>
</dbReference>
<dbReference type="SMART" id="SM00220">
    <property type="entry name" value="S_TKc"/>
    <property type="match status" value="1"/>
</dbReference>
<dbReference type="OrthoDB" id="4204365at2759"/>
<dbReference type="EMBL" id="CP069111">
    <property type="protein sequence ID" value="QSS61109.1"/>
    <property type="molecule type" value="Genomic_DNA"/>
</dbReference>
<evidence type="ECO:0000256" key="3">
    <source>
        <dbReference type="ARBA" id="ARBA00022741"/>
    </source>
</evidence>
<dbReference type="GO" id="GO:0004674">
    <property type="term" value="F:protein serine/threonine kinase activity"/>
    <property type="evidence" value="ECO:0007669"/>
    <property type="project" value="UniProtKB-KW"/>
</dbReference>